<evidence type="ECO:0000313" key="2">
    <source>
        <dbReference type="RefSeq" id="XP_073798155.1"/>
    </source>
</evidence>
<reference evidence="2" key="1">
    <citation type="submission" date="2025-08" db="UniProtKB">
        <authorList>
            <consortium name="RefSeq"/>
        </authorList>
    </citation>
    <scope>IDENTIFICATION</scope>
    <source>
        <strain evidence="2">Tuebingen</strain>
        <tissue evidence="2">Fibroblasts and whole tissue</tissue>
    </source>
</reference>
<sequence>MDGSRLDEPQPKIIAATTKLEHSSRMAHTQHLLLRHMDRLHSRDILSKVTAPMLNPLLHLRPPTVRQRPLLERQRNSNTDLHTGQYVTLSTPFEGPMRGGMDRDMGWNGGPQPGNVQKRAGDWECPNAGCGNQNFSWRMECNQCKAPKPEGLGTSPPFYPAAYGTPQPGAYTQPAQSYGASSYTGSTAAPAAQASYGSQAGCSTQPAYSGYSQQPAPSAPQSASSQPAYNQSAYSQPAGYSQPGYQAQQPGYGQQQQSAYGQGQPPQQHQQGPPAAYPPQGSSSYAQTQYGQQSAPQNDYQQNPYNSYSQGGVSGGYPGSQRGGYQDGGRDGYGRGGPRGRGMGGGGMGTHEGWNGS</sequence>
<protein>
    <submittedName>
        <fullName evidence="2">Uncharacterized protein isoform X9</fullName>
    </submittedName>
</protein>
<dbReference type="Proteomes" id="UP000000437">
    <property type="component" value="Chromosome 25"/>
</dbReference>
<evidence type="ECO:0000313" key="1">
    <source>
        <dbReference type="Proteomes" id="UP000000437"/>
    </source>
</evidence>
<keyword evidence="1" id="KW-1185">Reference proteome</keyword>
<proteinExistence type="predicted"/>
<dbReference type="RefSeq" id="XP_073798155.1">
    <property type="nucleotide sequence ID" value="XM_073942054.1"/>
</dbReference>
<organism evidence="1 2">
    <name type="scientific">Danio rerio</name>
    <name type="common">Zebrafish</name>
    <name type="synonym">Brachydanio rerio</name>
    <dbReference type="NCBI Taxonomy" id="7955"/>
    <lineage>
        <taxon>Eukaryota</taxon>
        <taxon>Metazoa</taxon>
        <taxon>Chordata</taxon>
        <taxon>Craniata</taxon>
        <taxon>Vertebrata</taxon>
        <taxon>Euteleostomi</taxon>
        <taxon>Actinopterygii</taxon>
        <taxon>Neopterygii</taxon>
        <taxon>Teleostei</taxon>
        <taxon>Ostariophysi</taxon>
        <taxon>Cypriniformes</taxon>
        <taxon>Danionidae</taxon>
        <taxon>Danioninae</taxon>
        <taxon>Danio</taxon>
    </lineage>
</organism>
<gene>
    <name evidence="2" type="primary">zgc:113516</name>
    <name evidence="2" type="synonym">im:6894162</name>
    <name evidence="2" type="synonym">zgc:158549</name>
</gene>
<name>A0AC58IV94_DANRE</name>
<accession>A0AC58IV94</accession>